<dbReference type="EMBL" id="BMAV01015980">
    <property type="protein sequence ID" value="GFY66339.1"/>
    <property type="molecule type" value="Genomic_DNA"/>
</dbReference>
<evidence type="ECO:0000313" key="2">
    <source>
        <dbReference type="EMBL" id="GFY66339.1"/>
    </source>
</evidence>
<dbReference type="Proteomes" id="UP000886998">
    <property type="component" value="Unassembled WGS sequence"/>
</dbReference>
<feature type="compositionally biased region" description="Basic and acidic residues" evidence="1">
    <location>
        <begin position="79"/>
        <end position="91"/>
    </location>
</feature>
<feature type="region of interest" description="Disordered" evidence="1">
    <location>
        <begin position="75"/>
        <end position="102"/>
    </location>
</feature>
<organism evidence="2 3">
    <name type="scientific">Trichonephila inaurata madagascariensis</name>
    <dbReference type="NCBI Taxonomy" id="2747483"/>
    <lineage>
        <taxon>Eukaryota</taxon>
        <taxon>Metazoa</taxon>
        <taxon>Ecdysozoa</taxon>
        <taxon>Arthropoda</taxon>
        <taxon>Chelicerata</taxon>
        <taxon>Arachnida</taxon>
        <taxon>Araneae</taxon>
        <taxon>Araneomorphae</taxon>
        <taxon>Entelegynae</taxon>
        <taxon>Araneoidea</taxon>
        <taxon>Nephilidae</taxon>
        <taxon>Trichonephila</taxon>
        <taxon>Trichonephila inaurata</taxon>
    </lineage>
</organism>
<sequence>MFDPHICKAPVACKEICEPCQMQLRKPPSASSKNWGPKYQPDYRLCEGKSKRLAKRQAADNMLIRLKALNIVTDDEEEAVKGSKKPEDDASYRSSTLYDRESDEDELIIDPQNVSLKDDTHMKMSYKAADSSEYAELKEEKILNISSASHDRESDEDELIVDAQNASLNDDTLMKMNSKATDSTEYAKLKEEKIVNVESFEIHADKEL</sequence>
<accession>A0A8X6Y7J6</accession>
<keyword evidence="3" id="KW-1185">Reference proteome</keyword>
<dbReference type="AlphaFoldDB" id="A0A8X6Y7J6"/>
<dbReference type="SUPFAM" id="SSF54768">
    <property type="entry name" value="dsRNA-binding domain-like"/>
    <property type="match status" value="1"/>
</dbReference>
<evidence type="ECO:0000313" key="3">
    <source>
        <dbReference type="Proteomes" id="UP000886998"/>
    </source>
</evidence>
<comment type="caution">
    <text evidence="2">The sequence shown here is derived from an EMBL/GenBank/DDBJ whole genome shotgun (WGS) entry which is preliminary data.</text>
</comment>
<name>A0A8X6Y7J6_9ARAC</name>
<protein>
    <submittedName>
        <fullName evidence="2">Uncharacterized protein</fullName>
    </submittedName>
</protein>
<proteinExistence type="predicted"/>
<reference evidence="2" key="1">
    <citation type="submission" date="2020-08" db="EMBL/GenBank/DDBJ databases">
        <title>Multicomponent nature underlies the extraordinary mechanical properties of spider dragline silk.</title>
        <authorList>
            <person name="Kono N."/>
            <person name="Nakamura H."/>
            <person name="Mori M."/>
            <person name="Yoshida Y."/>
            <person name="Ohtoshi R."/>
            <person name="Malay A.D."/>
            <person name="Moran D.A.P."/>
            <person name="Tomita M."/>
            <person name="Numata K."/>
            <person name="Arakawa K."/>
        </authorList>
    </citation>
    <scope>NUCLEOTIDE SEQUENCE</scope>
</reference>
<gene>
    <name evidence="2" type="ORF">TNIN_344141</name>
</gene>
<evidence type="ECO:0000256" key="1">
    <source>
        <dbReference type="SAM" id="MobiDB-lite"/>
    </source>
</evidence>